<dbReference type="GO" id="GO:0016036">
    <property type="term" value="P:cellular response to phosphate starvation"/>
    <property type="evidence" value="ECO:0007669"/>
    <property type="project" value="TreeGrafter"/>
</dbReference>
<dbReference type="InterPro" id="IPR003660">
    <property type="entry name" value="HAMP_dom"/>
</dbReference>
<evidence type="ECO:0000259" key="13">
    <source>
        <dbReference type="PROSITE" id="PS50885"/>
    </source>
</evidence>
<dbReference type="Pfam" id="PF00512">
    <property type="entry name" value="HisKA"/>
    <property type="match status" value="1"/>
</dbReference>
<dbReference type="SMART" id="SM00387">
    <property type="entry name" value="HATPase_c"/>
    <property type="match status" value="1"/>
</dbReference>
<dbReference type="Pfam" id="PF02518">
    <property type="entry name" value="HATPase_c"/>
    <property type="match status" value="1"/>
</dbReference>
<protein>
    <recommendedName>
        <fullName evidence="3">histidine kinase</fullName>
        <ecNumber evidence="3">2.7.13.3</ecNumber>
    </recommendedName>
</protein>
<keyword evidence="9" id="KW-0812">Transmembrane</keyword>
<dbReference type="SUPFAM" id="SSF55785">
    <property type="entry name" value="PYP-like sensor domain (PAS domain)"/>
    <property type="match status" value="1"/>
</dbReference>
<dbReference type="PROSITE" id="PS50112">
    <property type="entry name" value="PAS"/>
    <property type="match status" value="1"/>
</dbReference>
<keyword evidence="15" id="KW-1185">Reference proteome</keyword>
<accession>A0A401LBN7</accession>
<evidence type="ECO:0000313" key="15">
    <source>
        <dbReference type="Proteomes" id="UP000287361"/>
    </source>
</evidence>
<dbReference type="InterPro" id="IPR004358">
    <property type="entry name" value="Sig_transdc_His_kin-like_C"/>
</dbReference>
<feature type="transmembrane region" description="Helical" evidence="9">
    <location>
        <begin position="6"/>
        <end position="24"/>
    </location>
</feature>
<keyword evidence="5" id="KW-0808">Transferase</keyword>
<dbReference type="Pfam" id="PF00989">
    <property type="entry name" value="PAS"/>
    <property type="match status" value="1"/>
</dbReference>
<dbReference type="EC" id="2.7.13.3" evidence="3"/>
<name>A0A401LBN7_9FIRM</name>
<dbReference type="PANTHER" id="PTHR45453">
    <property type="entry name" value="PHOSPHATE REGULON SENSOR PROTEIN PHOR"/>
    <property type="match status" value="1"/>
</dbReference>
<sequence length="586" mass="65747">MYLGLVLIVMIVSGTYILLSLRNIEIDKSRQELATYAERINEQVIEGGKDEEFQEKLLKTVSNAVGIQGNILNTDGETIASTTVTEAPYPVYTDQAIIAAMNGMTSFSTQKKSTDSFGLLREWMSYATPVQTSGTTPSYIIYTRLDASDMQTSLDKTTQTIVAAVMIALFLAAVMGYVFAQTLTGPILALTTGAKNLAEGNMDQSLTVRSNDEIGQLTSSFNNMAAELSKNMSEISREKNRLEILLHNMSDGVISFSKDGELMLANAAAEGMLGLEKIEMNFTEFIRAYDISSSVYLDMGNEPSKKVIFPVGKQFINANFSPYYDKRGEVEGVVVVLQDITEQKKLDDMRKEFVANVSHELRTPLTTVKSYTETLLDGAMEDAEIAQEFLGIINSEADRMAFLVRDLLQLTRFDNKQVRLDITKIEMNEFLSMTVRQNKIHAEAKHQTLTFEPYEHEVVVFGDRDRVGQVVNNIVTNAIKYSLEQASIRIFITEEEQFYKIHVKDTGMGITREDLPRIFERFYRVDKARSRAMGGTGLGLAIAKEIMESHGGKLTAESEYGKGTTMIMWFPKERPILEYEREEQKA</sequence>
<evidence type="ECO:0000259" key="11">
    <source>
        <dbReference type="PROSITE" id="PS50112"/>
    </source>
</evidence>
<dbReference type="InterPro" id="IPR035965">
    <property type="entry name" value="PAS-like_dom_sf"/>
</dbReference>
<dbReference type="Gene3D" id="3.30.450.20">
    <property type="entry name" value="PAS domain"/>
    <property type="match status" value="1"/>
</dbReference>
<evidence type="ECO:0000256" key="1">
    <source>
        <dbReference type="ARBA" id="ARBA00000085"/>
    </source>
</evidence>
<dbReference type="Proteomes" id="UP000287361">
    <property type="component" value="Unassembled WGS sequence"/>
</dbReference>
<dbReference type="Gene3D" id="6.10.340.10">
    <property type="match status" value="1"/>
</dbReference>
<dbReference type="GO" id="GO:0000155">
    <property type="term" value="F:phosphorelay sensor kinase activity"/>
    <property type="evidence" value="ECO:0007669"/>
    <property type="project" value="InterPro"/>
</dbReference>
<evidence type="ECO:0000259" key="12">
    <source>
        <dbReference type="PROSITE" id="PS50113"/>
    </source>
</evidence>
<comment type="subcellular location">
    <subcellularLocation>
        <location evidence="2">Membrane</location>
    </subcellularLocation>
</comment>
<dbReference type="SUPFAM" id="SSF55874">
    <property type="entry name" value="ATPase domain of HSP90 chaperone/DNA topoisomerase II/histidine kinase"/>
    <property type="match status" value="1"/>
</dbReference>
<evidence type="ECO:0000256" key="4">
    <source>
        <dbReference type="ARBA" id="ARBA00022553"/>
    </source>
</evidence>
<dbReference type="InterPro" id="IPR036097">
    <property type="entry name" value="HisK_dim/P_sf"/>
</dbReference>
<feature type="domain" description="PAS" evidence="11">
    <location>
        <begin position="238"/>
        <end position="280"/>
    </location>
</feature>
<dbReference type="InterPro" id="IPR003594">
    <property type="entry name" value="HATPase_dom"/>
</dbReference>
<evidence type="ECO:0000256" key="8">
    <source>
        <dbReference type="ARBA" id="ARBA00023136"/>
    </source>
</evidence>
<dbReference type="FunFam" id="3.30.565.10:FF:000006">
    <property type="entry name" value="Sensor histidine kinase WalK"/>
    <property type="match status" value="1"/>
</dbReference>
<dbReference type="GO" id="GO:0004721">
    <property type="term" value="F:phosphoprotein phosphatase activity"/>
    <property type="evidence" value="ECO:0007669"/>
    <property type="project" value="TreeGrafter"/>
</dbReference>
<evidence type="ECO:0000313" key="14">
    <source>
        <dbReference type="EMBL" id="GCB28892.1"/>
    </source>
</evidence>
<evidence type="ECO:0000256" key="7">
    <source>
        <dbReference type="ARBA" id="ARBA00023012"/>
    </source>
</evidence>
<dbReference type="CDD" id="cd06225">
    <property type="entry name" value="HAMP"/>
    <property type="match status" value="1"/>
</dbReference>
<reference evidence="14 15" key="1">
    <citation type="submission" date="2018-10" db="EMBL/GenBank/DDBJ databases">
        <title>Draft Genome Sequence of Anaerotignum sp. KCTC 15736.</title>
        <authorList>
            <person name="Choi S.H."/>
            <person name="Kim J.S."/>
            <person name="Kang S.W."/>
            <person name="Lee J.S."/>
            <person name="Park S.H."/>
        </authorList>
    </citation>
    <scope>NUCLEOTIDE SEQUENCE [LARGE SCALE GENOMIC DNA]</scope>
    <source>
        <strain evidence="14 15">KCTC 15736</strain>
    </source>
</reference>
<evidence type="ECO:0000256" key="6">
    <source>
        <dbReference type="ARBA" id="ARBA00022777"/>
    </source>
</evidence>
<gene>
    <name evidence="14" type="primary">walK</name>
    <name evidence="14" type="ORF">KGMB03357_05530</name>
</gene>
<keyword evidence="4" id="KW-0597">Phosphoprotein</keyword>
<dbReference type="InterPro" id="IPR000700">
    <property type="entry name" value="PAS-assoc_C"/>
</dbReference>
<evidence type="ECO:0000256" key="2">
    <source>
        <dbReference type="ARBA" id="ARBA00004370"/>
    </source>
</evidence>
<dbReference type="InterPro" id="IPR050351">
    <property type="entry name" value="BphY/WalK/GraS-like"/>
</dbReference>
<dbReference type="SMART" id="SM00388">
    <property type="entry name" value="HisKA"/>
    <property type="match status" value="1"/>
</dbReference>
<dbReference type="Pfam" id="PF00672">
    <property type="entry name" value="HAMP"/>
    <property type="match status" value="1"/>
</dbReference>
<dbReference type="GO" id="GO:0005886">
    <property type="term" value="C:plasma membrane"/>
    <property type="evidence" value="ECO:0007669"/>
    <property type="project" value="TreeGrafter"/>
</dbReference>
<evidence type="ECO:0000259" key="10">
    <source>
        <dbReference type="PROSITE" id="PS50109"/>
    </source>
</evidence>
<proteinExistence type="predicted"/>
<feature type="domain" description="PAC" evidence="12">
    <location>
        <begin position="301"/>
        <end position="352"/>
    </location>
</feature>
<dbReference type="PROSITE" id="PS50885">
    <property type="entry name" value="HAMP"/>
    <property type="match status" value="1"/>
</dbReference>
<organism evidence="14 15">
    <name type="scientific">Anaerotignum faecicola</name>
    <dbReference type="NCBI Taxonomy" id="2358141"/>
    <lineage>
        <taxon>Bacteria</taxon>
        <taxon>Bacillati</taxon>
        <taxon>Bacillota</taxon>
        <taxon>Clostridia</taxon>
        <taxon>Lachnospirales</taxon>
        <taxon>Anaerotignaceae</taxon>
        <taxon>Anaerotignum</taxon>
    </lineage>
</organism>
<dbReference type="PROSITE" id="PS50113">
    <property type="entry name" value="PAC"/>
    <property type="match status" value="1"/>
</dbReference>
<dbReference type="SUPFAM" id="SSF158472">
    <property type="entry name" value="HAMP domain-like"/>
    <property type="match status" value="1"/>
</dbReference>
<comment type="caution">
    <text evidence="14">The sequence shown here is derived from an EMBL/GenBank/DDBJ whole genome shotgun (WGS) entry which is preliminary data.</text>
</comment>
<dbReference type="CDD" id="cd00075">
    <property type="entry name" value="HATPase"/>
    <property type="match status" value="1"/>
</dbReference>
<dbReference type="Gene3D" id="1.10.287.130">
    <property type="match status" value="1"/>
</dbReference>
<dbReference type="InterPro" id="IPR003661">
    <property type="entry name" value="HisK_dim/P_dom"/>
</dbReference>
<dbReference type="GO" id="GO:0006355">
    <property type="term" value="P:regulation of DNA-templated transcription"/>
    <property type="evidence" value="ECO:0007669"/>
    <property type="project" value="InterPro"/>
</dbReference>
<dbReference type="InterPro" id="IPR005467">
    <property type="entry name" value="His_kinase_dom"/>
</dbReference>
<dbReference type="EMBL" id="BHVZ01000001">
    <property type="protein sequence ID" value="GCB28892.1"/>
    <property type="molecule type" value="Genomic_DNA"/>
</dbReference>
<feature type="transmembrane region" description="Helical" evidence="9">
    <location>
        <begin position="160"/>
        <end position="180"/>
    </location>
</feature>
<evidence type="ECO:0000256" key="3">
    <source>
        <dbReference type="ARBA" id="ARBA00012438"/>
    </source>
</evidence>
<dbReference type="InterPro" id="IPR013767">
    <property type="entry name" value="PAS_fold"/>
</dbReference>
<dbReference type="CDD" id="cd00082">
    <property type="entry name" value="HisKA"/>
    <property type="match status" value="1"/>
</dbReference>
<keyword evidence="8 9" id="KW-0472">Membrane</keyword>
<dbReference type="InterPro" id="IPR000014">
    <property type="entry name" value="PAS"/>
</dbReference>
<dbReference type="SUPFAM" id="SSF47384">
    <property type="entry name" value="Homodimeric domain of signal transducing histidine kinase"/>
    <property type="match status" value="1"/>
</dbReference>
<dbReference type="PROSITE" id="PS50109">
    <property type="entry name" value="HIS_KIN"/>
    <property type="match status" value="1"/>
</dbReference>
<feature type="domain" description="Histidine kinase" evidence="10">
    <location>
        <begin position="356"/>
        <end position="574"/>
    </location>
</feature>
<dbReference type="AlphaFoldDB" id="A0A401LBN7"/>
<keyword evidence="7" id="KW-0902">Two-component regulatory system</keyword>
<dbReference type="Gene3D" id="3.30.565.10">
    <property type="entry name" value="Histidine kinase-like ATPase, C-terminal domain"/>
    <property type="match status" value="1"/>
</dbReference>
<evidence type="ECO:0000256" key="5">
    <source>
        <dbReference type="ARBA" id="ARBA00022679"/>
    </source>
</evidence>
<dbReference type="NCBIfam" id="TIGR00229">
    <property type="entry name" value="sensory_box"/>
    <property type="match status" value="1"/>
</dbReference>
<feature type="domain" description="HAMP" evidence="13">
    <location>
        <begin position="181"/>
        <end position="233"/>
    </location>
</feature>
<comment type="catalytic activity">
    <reaction evidence="1">
        <text>ATP + protein L-histidine = ADP + protein N-phospho-L-histidine.</text>
        <dbReference type="EC" id="2.7.13.3"/>
    </reaction>
</comment>
<dbReference type="InterPro" id="IPR036890">
    <property type="entry name" value="HATPase_C_sf"/>
</dbReference>
<keyword evidence="6 14" id="KW-0418">Kinase</keyword>
<evidence type="ECO:0000256" key="9">
    <source>
        <dbReference type="SAM" id="Phobius"/>
    </source>
</evidence>
<dbReference type="FunFam" id="1.10.287.130:FF:000001">
    <property type="entry name" value="Two-component sensor histidine kinase"/>
    <property type="match status" value="1"/>
</dbReference>
<dbReference type="CDD" id="cd00130">
    <property type="entry name" value="PAS"/>
    <property type="match status" value="1"/>
</dbReference>
<dbReference type="SMART" id="SM00304">
    <property type="entry name" value="HAMP"/>
    <property type="match status" value="1"/>
</dbReference>
<dbReference type="PRINTS" id="PR00344">
    <property type="entry name" value="BCTRLSENSOR"/>
</dbReference>
<dbReference type="PANTHER" id="PTHR45453:SF1">
    <property type="entry name" value="PHOSPHATE REGULON SENSOR PROTEIN PHOR"/>
    <property type="match status" value="1"/>
</dbReference>
<keyword evidence="9" id="KW-1133">Transmembrane helix</keyword>